<dbReference type="Proteomes" id="UP000518266">
    <property type="component" value="Unassembled WGS sequence"/>
</dbReference>
<name>A0A7J5XG71_DISMA</name>
<feature type="region of interest" description="Disordered" evidence="1">
    <location>
        <begin position="195"/>
        <end position="216"/>
    </location>
</feature>
<comment type="caution">
    <text evidence="2">The sequence shown here is derived from an EMBL/GenBank/DDBJ whole genome shotgun (WGS) entry which is preliminary data.</text>
</comment>
<keyword evidence="3" id="KW-1185">Reference proteome</keyword>
<dbReference type="OrthoDB" id="8905635at2759"/>
<evidence type="ECO:0000256" key="1">
    <source>
        <dbReference type="SAM" id="MobiDB-lite"/>
    </source>
</evidence>
<protein>
    <submittedName>
        <fullName evidence="2">Uncharacterized protein</fullName>
    </submittedName>
</protein>
<accession>A0A7J5XG71</accession>
<feature type="compositionally biased region" description="Polar residues" evidence="1">
    <location>
        <begin position="258"/>
        <end position="268"/>
    </location>
</feature>
<feature type="region of interest" description="Disordered" evidence="1">
    <location>
        <begin position="238"/>
        <end position="276"/>
    </location>
</feature>
<dbReference type="AlphaFoldDB" id="A0A7J5XG71"/>
<dbReference type="EMBL" id="JAAKFY010000024">
    <property type="protein sequence ID" value="KAF3835971.1"/>
    <property type="molecule type" value="Genomic_DNA"/>
</dbReference>
<evidence type="ECO:0000313" key="3">
    <source>
        <dbReference type="Proteomes" id="UP000518266"/>
    </source>
</evidence>
<proteinExistence type="predicted"/>
<reference evidence="2 3" key="1">
    <citation type="submission" date="2020-03" db="EMBL/GenBank/DDBJ databases">
        <title>Dissostichus mawsoni Genome sequencing and assembly.</title>
        <authorList>
            <person name="Park H."/>
        </authorList>
    </citation>
    <scope>NUCLEOTIDE SEQUENCE [LARGE SCALE GENOMIC DNA]</scope>
    <source>
        <strain evidence="2">DM0001</strain>
        <tissue evidence="2">Muscle</tissue>
    </source>
</reference>
<gene>
    <name evidence="2" type="ORF">F7725_028529</name>
</gene>
<evidence type="ECO:0000313" key="2">
    <source>
        <dbReference type="EMBL" id="KAF3835971.1"/>
    </source>
</evidence>
<organism evidence="2 3">
    <name type="scientific">Dissostichus mawsoni</name>
    <name type="common">Antarctic cod</name>
    <dbReference type="NCBI Taxonomy" id="36200"/>
    <lineage>
        <taxon>Eukaryota</taxon>
        <taxon>Metazoa</taxon>
        <taxon>Chordata</taxon>
        <taxon>Craniata</taxon>
        <taxon>Vertebrata</taxon>
        <taxon>Euteleostomi</taxon>
        <taxon>Actinopterygii</taxon>
        <taxon>Neopterygii</taxon>
        <taxon>Teleostei</taxon>
        <taxon>Neoteleostei</taxon>
        <taxon>Acanthomorphata</taxon>
        <taxon>Eupercaria</taxon>
        <taxon>Perciformes</taxon>
        <taxon>Notothenioidei</taxon>
        <taxon>Nototheniidae</taxon>
        <taxon>Dissostichus</taxon>
    </lineage>
</organism>
<sequence>MAGYGKCQDNRRSHIPVGTLACGFKAPQSRNMFSPDPIDCVFMHRGPQAAGWRGAKACGRLFVCVKLAWPPVPLHLFPISTATESIKQGADRRCEHSRIAAWIMGFTIWLLCLQASLLSHALECSAAQGELSVSKHTADAQYEDQMQQSALPLPEGLVLFRRRRQLERRGPTHMSHNSLPGAVTAKGFPNTLIQADRSRRHLKKKPRKSRAGTYSLLSNDKRVPLQVIRVRRQEKLDLPKSVNSGRSGAFSVLGDPQTDVQTDTPNRSIQKRSAGK</sequence>
<feature type="compositionally biased region" description="Basic residues" evidence="1">
    <location>
        <begin position="198"/>
        <end position="210"/>
    </location>
</feature>